<accession>A0A1F5TNZ7</accession>
<dbReference type="Proteomes" id="UP000177579">
    <property type="component" value="Unassembled WGS sequence"/>
</dbReference>
<dbReference type="CDD" id="cd18787">
    <property type="entry name" value="SF2_C_DEAD"/>
    <property type="match status" value="1"/>
</dbReference>
<feature type="compositionally biased region" description="Polar residues" evidence="7">
    <location>
        <begin position="452"/>
        <end position="472"/>
    </location>
</feature>
<evidence type="ECO:0008006" key="13">
    <source>
        <dbReference type="Google" id="ProtNLM"/>
    </source>
</evidence>
<dbReference type="InterPro" id="IPR011545">
    <property type="entry name" value="DEAD/DEAH_box_helicase_dom"/>
</dbReference>
<dbReference type="GO" id="GO:0003676">
    <property type="term" value="F:nucleic acid binding"/>
    <property type="evidence" value="ECO:0007669"/>
    <property type="project" value="InterPro"/>
</dbReference>
<dbReference type="PANTHER" id="PTHR47959">
    <property type="entry name" value="ATP-DEPENDENT RNA HELICASE RHLE-RELATED"/>
    <property type="match status" value="1"/>
</dbReference>
<evidence type="ECO:0000259" key="8">
    <source>
        <dbReference type="PROSITE" id="PS51192"/>
    </source>
</evidence>
<dbReference type="SMART" id="SM00487">
    <property type="entry name" value="DEXDc"/>
    <property type="match status" value="1"/>
</dbReference>
<dbReference type="PROSITE" id="PS51195">
    <property type="entry name" value="Q_MOTIF"/>
    <property type="match status" value="1"/>
</dbReference>
<sequence length="485" mass="54398">MKKIKQQEALSFDGLGIAPKLLEILTELSYLIPTPIQLQSIPVSLERKDIVGIAQTGTGKTLAFGIPMIQLLAVYKGMGLVLLPTRELALQVDEHLKIIGKKISLRTSVLIGGEPINKQLKSLKHKPHIIIATPGRLIDHIQRRSVNLANVNILVLDEADMMLDMGFLPQIRDILKLVPKQRQTMLFSATMPSQIVKIASDYMVLPTRIEVAPAGTSAENVEQELVVIDKVSKFNHLKKILTETRGSVLIFMRTKHAVKTLTKKITQIGFSAAEIHSNRSLIQRRKALEGFKLGKFRILIATDIAARGIDVKEIELVVNYDLPEKSGDYVHRIGRTARAGKSGKAISFVMPSQIKNIREIEKLINKTLKINKTDSELNTLRASIDNNRSDGSTKTSFARGGVGIRKSFRANTKRDFGVQKRGEFYKKSFSSKTSGYSKKYKSYNRNKEEISSSRPKNSRKTNYQSAPNNSRLPMTDKERFRRSIL</sequence>
<feature type="domain" description="Helicase C-terminal" evidence="9">
    <location>
        <begin position="236"/>
        <end position="381"/>
    </location>
</feature>
<reference evidence="11 12" key="1">
    <citation type="journal article" date="2016" name="Nat. Commun.">
        <title>Thousands of microbial genomes shed light on interconnected biogeochemical processes in an aquifer system.</title>
        <authorList>
            <person name="Anantharaman K."/>
            <person name="Brown C.T."/>
            <person name="Hug L.A."/>
            <person name="Sharon I."/>
            <person name="Castelle C.J."/>
            <person name="Probst A.J."/>
            <person name="Thomas B.C."/>
            <person name="Singh A."/>
            <person name="Wilkins M.J."/>
            <person name="Karaoz U."/>
            <person name="Brodie E.L."/>
            <person name="Williams K.H."/>
            <person name="Hubbard S.S."/>
            <person name="Banfield J.F."/>
        </authorList>
    </citation>
    <scope>NUCLEOTIDE SEQUENCE [LARGE SCALE GENOMIC DNA]</scope>
</reference>
<evidence type="ECO:0000313" key="11">
    <source>
        <dbReference type="EMBL" id="OGF40722.1"/>
    </source>
</evidence>
<dbReference type="CDD" id="cd00268">
    <property type="entry name" value="DEADc"/>
    <property type="match status" value="1"/>
</dbReference>
<dbReference type="InterPro" id="IPR044742">
    <property type="entry name" value="DEAD/DEAH_RhlB"/>
</dbReference>
<protein>
    <recommendedName>
        <fullName evidence="13">DEAD/DEAH box helicase</fullName>
    </recommendedName>
</protein>
<dbReference type="PROSITE" id="PS51194">
    <property type="entry name" value="HELICASE_CTER"/>
    <property type="match status" value="1"/>
</dbReference>
<gene>
    <name evidence="11" type="ORF">A2531_01130</name>
</gene>
<evidence type="ECO:0000256" key="3">
    <source>
        <dbReference type="ARBA" id="ARBA00022806"/>
    </source>
</evidence>
<evidence type="ECO:0000256" key="7">
    <source>
        <dbReference type="SAM" id="MobiDB-lite"/>
    </source>
</evidence>
<dbReference type="AlphaFoldDB" id="A0A1F5TNZ7"/>
<feature type="compositionally biased region" description="Basic and acidic residues" evidence="7">
    <location>
        <begin position="474"/>
        <end position="485"/>
    </location>
</feature>
<evidence type="ECO:0000259" key="9">
    <source>
        <dbReference type="PROSITE" id="PS51194"/>
    </source>
</evidence>
<feature type="domain" description="Helicase ATP-binding" evidence="8">
    <location>
        <begin position="41"/>
        <end position="209"/>
    </location>
</feature>
<dbReference type="GO" id="GO:0005524">
    <property type="term" value="F:ATP binding"/>
    <property type="evidence" value="ECO:0007669"/>
    <property type="project" value="UniProtKB-KW"/>
</dbReference>
<dbReference type="PROSITE" id="PS51192">
    <property type="entry name" value="HELICASE_ATP_BIND_1"/>
    <property type="match status" value="1"/>
</dbReference>
<name>A0A1F5TNZ7_9BACT</name>
<dbReference type="SUPFAM" id="SSF52540">
    <property type="entry name" value="P-loop containing nucleoside triphosphate hydrolases"/>
    <property type="match status" value="1"/>
</dbReference>
<keyword evidence="4" id="KW-0067">ATP-binding</keyword>
<dbReference type="Pfam" id="PF00270">
    <property type="entry name" value="DEAD"/>
    <property type="match status" value="1"/>
</dbReference>
<keyword evidence="1" id="KW-0547">Nucleotide-binding</keyword>
<feature type="domain" description="DEAD-box RNA helicase Q" evidence="10">
    <location>
        <begin position="10"/>
        <end position="38"/>
    </location>
</feature>
<dbReference type="InterPro" id="IPR027417">
    <property type="entry name" value="P-loop_NTPase"/>
</dbReference>
<keyword evidence="3" id="KW-0347">Helicase</keyword>
<dbReference type="EMBL" id="MFGO01000022">
    <property type="protein sequence ID" value="OGF40722.1"/>
    <property type="molecule type" value="Genomic_DNA"/>
</dbReference>
<dbReference type="SMART" id="SM00490">
    <property type="entry name" value="HELICc"/>
    <property type="match status" value="1"/>
</dbReference>
<comment type="similarity">
    <text evidence="5">Belongs to the DEAD box helicase family.</text>
</comment>
<comment type="caution">
    <text evidence="11">The sequence shown here is derived from an EMBL/GenBank/DDBJ whole genome shotgun (WGS) entry which is preliminary data.</text>
</comment>
<dbReference type="InterPro" id="IPR050079">
    <property type="entry name" value="DEAD_box_RNA_helicase"/>
</dbReference>
<evidence type="ECO:0000313" key="12">
    <source>
        <dbReference type="Proteomes" id="UP000177579"/>
    </source>
</evidence>
<dbReference type="InterPro" id="IPR014001">
    <property type="entry name" value="Helicase_ATP-bd"/>
</dbReference>
<dbReference type="GO" id="GO:0003724">
    <property type="term" value="F:RNA helicase activity"/>
    <property type="evidence" value="ECO:0007669"/>
    <property type="project" value="InterPro"/>
</dbReference>
<organism evidence="11 12">
    <name type="scientific">Candidatus Falkowbacteria bacterium RIFOXYD2_FULL_34_120</name>
    <dbReference type="NCBI Taxonomy" id="1798007"/>
    <lineage>
        <taxon>Bacteria</taxon>
        <taxon>Candidatus Falkowiibacteriota</taxon>
    </lineage>
</organism>
<dbReference type="Gene3D" id="3.40.50.300">
    <property type="entry name" value="P-loop containing nucleotide triphosphate hydrolases"/>
    <property type="match status" value="2"/>
</dbReference>
<evidence type="ECO:0000259" key="10">
    <source>
        <dbReference type="PROSITE" id="PS51195"/>
    </source>
</evidence>
<evidence type="ECO:0000256" key="6">
    <source>
        <dbReference type="PROSITE-ProRule" id="PRU00552"/>
    </source>
</evidence>
<dbReference type="GO" id="GO:0005829">
    <property type="term" value="C:cytosol"/>
    <property type="evidence" value="ECO:0007669"/>
    <property type="project" value="TreeGrafter"/>
</dbReference>
<evidence type="ECO:0000256" key="4">
    <source>
        <dbReference type="ARBA" id="ARBA00022840"/>
    </source>
</evidence>
<proteinExistence type="inferred from homology"/>
<feature type="short sequence motif" description="Q motif" evidence="6">
    <location>
        <begin position="10"/>
        <end position="38"/>
    </location>
</feature>
<dbReference type="Pfam" id="PF00271">
    <property type="entry name" value="Helicase_C"/>
    <property type="match status" value="1"/>
</dbReference>
<dbReference type="GO" id="GO:0016787">
    <property type="term" value="F:hydrolase activity"/>
    <property type="evidence" value="ECO:0007669"/>
    <property type="project" value="UniProtKB-KW"/>
</dbReference>
<evidence type="ECO:0000256" key="2">
    <source>
        <dbReference type="ARBA" id="ARBA00022801"/>
    </source>
</evidence>
<evidence type="ECO:0000256" key="5">
    <source>
        <dbReference type="ARBA" id="ARBA00038437"/>
    </source>
</evidence>
<dbReference type="InterPro" id="IPR014014">
    <property type="entry name" value="RNA_helicase_DEAD_Q_motif"/>
</dbReference>
<evidence type="ECO:0000256" key="1">
    <source>
        <dbReference type="ARBA" id="ARBA00022741"/>
    </source>
</evidence>
<feature type="region of interest" description="Disordered" evidence="7">
    <location>
        <begin position="433"/>
        <end position="485"/>
    </location>
</feature>
<dbReference type="InterPro" id="IPR001650">
    <property type="entry name" value="Helicase_C-like"/>
</dbReference>
<keyword evidence="2" id="KW-0378">Hydrolase</keyword>
<dbReference type="PANTHER" id="PTHR47959:SF13">
    <property type="entry name" value="ATP-DEPENDENT RNA HELICASE RHLE"/>
    <property type="match status" value="1"/>
</dbReference>